<gene>
    <name evidence="6" type="ORF">PPROV_000709200</name>
</gene>
<dbReference type="InterPro" id="IPR007173">
    <property type="entry name" value="ALO_C"/>
</dbReference>
<dbReference type="AlphaFoldDB" id="A0A830HNR5"/>
<feature type="domain" description="FAD-binding PCMH-type" evidence="5">
    <location>
        <begin position="41"/>
        <end position="242"/>
    </location>
</feature>
<evidence type="ECO:0000256" key="4">
    <source>
        <dbReference type="SAM" id="SignalP"/>
    </source>
</evidence>
<name>A0A830HNR5_9CHLO</name>
<dbReference type="Gene3D" id="3.30.465.10">
    <property type="match status" value="1"/>
</dbReference>
<feature type="signal peptide" evidence="4">
    <location>
        <begin position="1"/>
        <end position="28"/>
    </location>
</feature>
<dbReference type="InterPro" id="IPR016166">
    <property type="entry name" value="FAD-bd_PCMH"/>
</dbReference>
<sequence>MKMKKMTFSMMMMMVVLLSSSFAEVSLATVPRDLSNFQNVWQCPSDVYIGRPRTIEQLQTLVKQAKHVRANGLGHSWNTQHFCPASAQSAAAAPEAEANTIFTSNGGGGKDSVNVQLRTISPKQIIVDEENLTVLVDAGVKTRDLLNYLSEFGDGSGYTLPAFSWFIDQTIGGAVATGTHGSSLEYGSFSSEKQLLGVEMVLANGTLVNLTPDTHPQLMRAARVSAGRLGVITKVKLRLVPEMRVRREMNDRLQSVMFNAINEGQRLWNEEGKLSPALNETQFLWWIQQGRVFHVQFERLEATRQDRSKAERAPMVIPQVPNPGPLILQSQGFSTFLDPAIRSVVSTSVAEARDSFITMTEPLYEMHRVNMYDQYEISVPFSTMGNCFNGLRDLLRRNIAISQSFFSPALVRFVSQEDGLLSQTEDGPRLYINIEDYLFYVQGRIINTGFKQVMAYFRSDERCAGSRLHWGKAGWPDAGCWDGAEEYPNTWCDFGCAAMALDPKNKFADSGAVFSWQGSNLESCCSAEHKYQHGPGCQCQAGGRRSDCPAAPGYTNR</sequence>
<dbReference type="InterPro" id="IPR016169">
    <property type="entry name" value="FAD-bd_PCMH_sub2"/>
</dbReference>
<feature type="chain" id="PRO_5032644246" description="FAD-binding PCMH-type domain-containing protein" evidence="4">
    <location>
        <begin position="29"/>
        <end position="557"/>
    </location>
</feature>
<dbReference type="InterPro" id="IPR010031">
    <property type="entry name" value="FAD_lactone_oxidase-like"/>
</dbReference>
<evidence type="ECO:0000256" key="3">
    <source>
        <dbReference type="ARBA" id="ARBA00023002"/>
    </source>
</evidence>
<reference evidence="6" key="1">
    <citation type="submission" date="2020-10" db="EMBL/GenBank/DDBJ databases">
        <title>Unveiling of a novel bifunctional photoreceptor, Dualchrome1, isolated from a cosmopolitan green alga.</title>
        <authorList>
            <person name="Suzuki S."/>
            <person name="Kawachi M."/>
        </authorList>
    </citation>
    <scope>NUCLEOTIDE SEQUENCE</scope>
    <source>
        <strain evidence="6">NIES 2893</strain>
    </source>
</reference>
<evidence type="ECO:0000313" key="6">
    <source>
        <dbReference type="EMBL" id="GHP08353.1"/>
    </source>
</evidence>
<dbReference type="UniPathway" id="UPA00132"/>
<dbReference type="Gene3D" id="3.30.43.10">
    <property type="entry name" value="Uridine Diphospho-n-acetylenolpyruvylglucosamine Reductase, domain 2"/>
    <property type="match status" value="1"/>
</dbReference>
<comment type="cofactor">
    <cofactor evidence="1">
        <name>FAD</name>
        <dbReference type="ChEBI" id="CHEBI:57692"/>
    </cofactor>
</comment>
<dbReference type="GO" id="GO:0003885">
    <property type="term" value="F:D-arabinono-1,4-lactone oxidase activity"/>
    <property type="evidence" value="ECO:0007669"/>
    <property type="project" value="InterPro"/>
</dbReference>
<keyword evidence="3" id="KW-0560">Oxidoreductase</keyword>
<accession>A0A830HNR5</accession>
<evidence type="ECO:0000259" key="5">
    <source>
        <dbReference type="PROSITE" id="PS51387"/>
    </source>
</evidence>
<keyword evidence="7" id="KW-1185">Reference proteome</keyword>
<dbReference type="GO" id="GO:0016020">
    <property type="term" value="C:membrane"/>
    <property type="evidence" value="ECO:0007669"/>
    <property type="project" value="InterPro"/>
</dbReference>
<dbReference type="Pfam" id="PF01565">
    <property type="entry name" value="FAD_binding_4"/>
    <property type="match status" value="1"/>
</dbReference>
<protein>
    <recommendedName>
        <fullName evidence="5">FAD-binding PCMH-type domain-containing protein</fullName>
    </recommendedName>
</protein>
<dbReference type="Gene3D" id="3.30.70.2520">
    <property type="match status" value="1"/>
</dbReference>
<comment type="pathway">
    <text evidence="2">Cofactor biosynthesis; L-ascorbate biosynthesis.</text>
</comment>
<dbReference type="SUPFAM" id="SSF56176">
    <property type="entry name" value="FAD-binding/transporter-associated domain-like"/>
    <property type="match status" value="1"/>
</dbReference>
<dbReference type="InterPro" id="IPR006094">
    <property type="entry name" value="Oxid_FAD_bind_N"/>
</dbReference>
<comment type="caution">
    <text evidence="6">The sequence shown here is derived from an EMBL/GenBank/DDBJ whole genome shotgun (WGS) entry which is preliminary data.</text>
</comment>
<evidence type="ECO:0000313" key="7">
    <source>
        <dbReference type="Proteomes" id="UP000660262"/>
    </source>
</evidence>
<dbReference type="Pfam" id="PF04030">
    <property type="entry name" value="ALO"/>
    <property type="match status" value="1"/>
</dbReference>
<dbReference type="InterPro" id="IPR036318">
    <property type="entry name" value="FAD-bd_PCMH-like_sf"/>
</dbReference>
<dbReference type="GO" id="GO:0019853">
    <property type="term" value="P:L-ascorbic acid biosynthetic process"/>
    <property type="evidence" value="ECO:0007669"/>
    <property type="project" value="UniProtKB-UniPathway"/>
</dbReference>
<dbReference type="OrthoDB" id="610608at2759"/>
<evidence type="ECO:0000256" key="1">
    <source>
        <dbReference type="ARBA" id="ARBA00001974"/>
    </source>
</evidence>
<dbReference type="GO" id="GO:0071949">
    <property type="term" value="F:FAD binding"/>
    <property type="evidence" value="ECO:0007669"/>
    <property type="project" value="InterPro"/>
</dbReference>
<dbReference type="Proteomes" id="UP000660262">
    <property type="component" value="Unassembled WGS sequence"/>
</dbReference>
<dbReference type="PANTHER" id="PTHR43762">
    <property type="entry name" value="L-GULONOLACTONE OXIDASE"/>
    <property type="match status" value="1"/>
</dbReference>
<dbReference type="EMBL" id="BNJQ01000020">
    <property type="protein sequence ID" value="GHP08353.1"/>
    <property type="molecule type" value="Genomic_DNA"/>
</dbReference>
<evidence type="ECO:0000256" key="2">
    <source>
        <dbReference type="ARBA" id="ARBA00005147"/>
    </source>
</evidence>
<dbReference type="InterPro" id="IPR016167">
    <property type="entry name" value="FAD-bd_PCMH_sub1"/>
</dbReference>
<proteinExistence type="predicted"/>
<organism evidence="6 7">
    <name type="scientific">Pycnococcus provasolii</name>
    <dbReference type="NCBI Taxonomy" id="41880"/>
    <lineage>
        <taxon>Eukaryota</taxon>
        <taxon>Viridiplantae</taxon>
        <taxon>Chlorophyta</taxon>
        <taxon>Pseudoscourfieldiophyceae</taxon>
        <taxon>Pseudoscourfieldiales</taxon>
        <taxon>Pycnococcaceae</taxon>
        <taxon>Pycnococcus</taxon>
    </lineage>
</organism>
<dbReference type="PANTHER" id="PTHR43762:SF5">
    <property type="entry name" value="FAD-BINDING PCMH-TYPE DOMAIN-CONTAINING PROTEIN"/>
    <property type="match status" value="1"/>
</dbReference>
<keyword evidence="4" id="KW-0732">Signal</keyword>
<dbReference type="PROSITE" id="PS51387">
    <property type="entry name" value="FAD_PCMH"/>
    <property type="match status" value="1"/>
</dbReference>